<evidence type="ECO:0000256" key="1">
    <source>
        <dbReference type="SAM" id="MobiDB-lite"/>
    </source>
</evidence>
<evidence type="ECO:0000313" key="2">
    <source>
        <dbReference type="EMBL" id="GAA4986712.1"/>
    </source>
</evidence>
<dbReference type="EMBL" id="BAABIV010000011">
    <property type="protein sequence ID" value="GAA4986712.1"/>
    <property type="molecule type" value="Genomic_DNA"/>
</dbReference>
<organism evidence="2 3">
    <name type="scientific">Streptomyces hyderabadensis</name>
    <dbReference type="NCBI Taxonomy" id="598549"/>
    <lineage>
        <taxon>Bacteria</taxon>
        <taxon>Bacillati</taxon>
        <taxon>Actinomycetota</taxon>
        <taxon>Actinomycetes</taxon>
        <taxon>Kitasatosporales</taxon>
        <taxon>Streptomycetaceae</taxon>
        <taxon>Streptomyces</taxon>
    </lineage>
</organism>
<name>A0ABP9I363_9ACTN</name>
<accession>A0ABP9I363</accession>
<gene>
    <name evidence="2" type="ORF">GCM10023257_28060</name>
</gene>
<feature type="compositionally biased region" description="Basic and acidic residues" evidence="1">
    <location>
        <begin position="1"/>
        <end position="10"/>
    </location>
</feature>
<keyword evidence="3" id="KW-1185">Reference proteome</keyword>
<protein>
    <submittedName>
        <fullName evidence="2">Uncharacterized protein</fullName>
    </submittedName>
</protein>
<sequence>MSQVCEDRRPPIYAPPGKAAAEGLPATAVRRSPPASDTMDVCARDTEYPWASRRLAPPV</sequence>
<comment type="caution">
    <text evidence="2">The sequence shown here is derived from an EMBL/GenBank/DDBJ whole genome shotgun (WGS) entry which is preliminary data.</text>
</comment>
<evidence type="ECO:0000313" key="3">
    <source>
        <dbReference type="Proteomes" id="UP001500610"/>
    </source>
</evidence>
<proteinExistence type="predicted"/>
<reference evidence="3" key="1">
    <citation type="journal article" date="2019" name="Int. J. Syst. Evol. Microbiol.">
        <title>The Global Catalogue of Microorganisms (GCM) 10K type strain sequencing project: providing services to taxonomists for standard genome sequencing and annotation.</title>
        <authorList>
            <consortium name="The Broad Institute Genomics Platform"/>
            <consortium name="The Broad Institute Genome Sequencing Center for Infectious Disease"/>
            <person name="Wu L."/>
            <person name="Ma J."/>
        </authorList>
    </citation>
    <scope>NUCLEOTIDE SEQUENCE [LARGE SCALE GENOMIC DNA]</scope>
    <source>
        <strain evidence="3">JCM 17657</strain>
    </source>
</reference>
<feature type="region of interest" description="Disordered" evidence="1">
    <location>
        <begin position="1"/>
        <end position="24"/>
    </location>
</feature>
<dbReference type="Proteomes" id="UP001500610">
    <property type="component" value="Unassembled WGS sequence"/>
</dbReference>